<dbReference type="OrthoDB" id="9058532at2"/>
<dbReference type="EMBL" id="JFHE01000002">
    <property type="protein sequence ID" value="KDR36792.1"/>
    <property type="molecule type" value="Genomic_DNA"/>
</dbReference>
<sequence>MPDAFETLTHLWQLAGLPGDALSFAELPGQDPVFPSTFAVGAAAQSTIAAAALAACELAHARGAARQNVSVDMTHAAVECTGHFTLDGQAPETWGPFSGLYRCADGYVRIHANFAHHQDGALRVLGLDPATAKRDDAERALLGWRAIDFEDACAQRGLVVTMLRSFDEWDATPQGRAIAAQPLMTLTRIGDAPPRQLPPLSTNDRPLAGVRVLDFTRILAGPVGGRALAAFGADVMLVNSPHLPNISAIADTSRGKRSAHLDLQSDDDRAALWRLIDGAHVFSQGYRPGGLAALGFAPEAVAQRRPGIVYVSLTAYGTQGPWAGRRGFDSLVQTAMGFNAAEGEAQGAGKPRPLPMQMLDMASGFLMAFGAAAALWKQQREGGSWHVQVSLAQTGQWLRGLGRIDGGLRAAIPDFAPFLERQASGFGELEAVRPSAQLARTPAGYERASEPPGTSEARW</sequence>
<dbReference type="PANTHER" id="PTHR48228">
    <property type="entry name" value="SUCCINYL-COA--D-CITRAMALATE COA-TRANSFERASE"/>
    <property type="match status" value="1"/>
</dbReference>
<dbReference type="GO" id="GO:0016740">
    <property type="term" value="F:transferase activity"/>
    <property type="evidence" value="ECO:0007669"/>
    <property type="project" value="UniProtKB-KW"/>
</dbReference>
<dbReference type="InterPro" id="IPR003673">
    <property type="entry name" value="CoA-Trfase_fam_III"/>
</dbReference>
<dbReference type="RefSeq" id="WP_035960090.1">
    <property type="nucleotide sequence ID" value="NZ_BMEG01000005.1"/>
</dbReference>
<feature type="region of interest" description="Disordered" evidence="1">
    <location>
        <begin position="437"/>
        <end position="459"/>
    </location>
</feature>
<evidence type="ECO:0000313" key="5">
    <source>
        <dbReference type="Proteomes" id="UP000597138"/>
    </source>
</evidence>
<keyword evidence="5" id="KW-1185">Reference proteome</keyword>
<dbReference type="Proteomes" id="UP000597138">
    <property type="component" value="Unassembled WGS sequence"/>
</dbReference>
<dbReference type="InterPro" id="IPR023606">
    <property type="entry name" value="CoA-Trfase_III_dom_1_sf"/>
</dbReference>
<name>A0A069P8G5_9BURK</name>
<keyword evidence="2" id="KW-0808">Transferase</keyword>
<dbReference type="Gene3D" id="3.30.1540.10">
    <property type="entry name" value="formyl-coa transferase, domain 3"/>
    <property type="match status" value="1"/>
</dbReference>
<reference evidence="2" key="4">
    <citation type="submission" date="2024-05" db="EMBL/GenBank/DDBJ databases">
        <authorList>
            <person name="Sun Q."/>
            <person name="Zhou Y."/>
        </authorList>
    </citation>
    <scope>NUCLEOTIDE SEQUENCE</scope>
    <source>
        <strain evidence="2">CGMCC 1.11013</strain>
    </source>
</reference>
<comment type="caution">
    <text evidence="3">The sequence shown here is derived from an EMBL/GenBank/DDBJ whole genome shotgun (WGS) entry which is preliminary data.</text>
</comment>
<protein>
    <submittedName>
        <fullName evidence="3">Carnitine dehydratase</fullName>
    </submittedName>
    <submittedName>
        <fullName evidence="2">CoA transferase</fullName>
    </submittedName>
</protein>
<dbReference type="AlphaFoldDB" id="A0A069P8G5"/>
<reference evidence="3 4" key="2">
    <citation type="submission" date="2014-03" db="EMBL/GenBank/DDBJ databases">
        <title>Draft Genome Sequences of Four Burkholderia Strains.</title>
        <authorList>
            <person name="Liu X.Y."/>
            <person name="Li C.X."/>
            <person name="Xu J.H."/>
        </authorList>
    </citation>
    <scope>NUCLEOTIDE SEQUENCE [LARGE SCALE GENOMIC DNA]</scope>
    <source>
        <strain evidence="3 4">R27</strain>
    </source>
</reference>
<proteinExistence type="predicted"/>
<dbReference type="InterPro" id="IPR050509">
    <property type="entry name" value="CoA-transferase_III"/>
</dbReference>
<gene>
    <name evidence="3" type="ORF">BG57_10425</name>
    <name evidence="2" type="ORF">GCM10010985_34990</name>
</gene>
<reference evidence="5" key="3">
    <citation type="journal article" date="2019" name="Int. J. Syst. Evol. Microbiol.">
        <title>The Global Catalogue of Microorganisms (GCM) 10K type strain sequencing project: providing services to taxonomists for standard genome sequencing and annotation.</title>
        <authorList>
            <consortium name="The Broad Institute Genomics Platform"/>
            <consortium name="The Broad Institute Genome Sequencing Center for Infectious Disease"/>
            <person name="Wu L."/>
            <person name="Ma J."/>
        </authorList>
    </citation>
    <scope>NUCLEOTIDE SEQUENCE [LARGE SCALE GENOMIC DNA]</scope>
    <source>
        <strain evidence="5">CGMCC 1.11013</strain>
    </source>
</reference>
<dbReference type="Proteomes" id="UP000027439">
    <property type="component" value="Unassembled WGS sequence"/>
</dbReference>
<accession>A0A069P8G5</accession>
<dbReference type="InterPro" id="IPR044855">
    <property type="entry name" value="CoA-Trfase_III_dom3_sf"/>
</dbReference>
<dbReference type="SUPFAM" id="SSF89796">
    <property type="entry name" value="CoA-transferase family III (CaiB/BaiF)"/>
    <property type="match status" value="2"/>
</dbReference>
<dbReference type="STRING" id="1071679.BG57_10425"/>
<evidence type="ECO:0000313" key="3">
    <source>
        <dbReference type="EMBL" id="KDR36792.1"/>
    </source>
</evidence>
<dbReference type="eggNOG" id="COG1804">
    <property type="taxonomic scope" value="Bacteria"/>
</dbReference>
<dbReference type="EMBL" id="BMEG01000005">
    <property type="protein sequence ID" value="GGD77475.1"/>
    <property type="molecule type" value="Genomic_DNA"/>
</dbReference>
<evidence type="ECO:0000313" key="2">
    <source>
        <dbReference type="EMBL" id="GGD77475.1"/>
    </source>
</evidence>
<reference evidence="2" key="1">
    <citation type="journal article" date="2014" name="Int. J. Syst. Evol. Microbiol.">
        <title>Complete genome of a new Firmicutes species belonging to the dominant human colonic microbiota ('Ruminococcus bicirculans') reveals two chromosomes and a selective capacity to utilize plant glucans.</title>
        <authorList>
            <consortium name="NISC Comparative Sequencing Program"/>
            <person name="Wegmann U."/>
            <person name="Louis P."/>
            <person name="Goesmann A."/>
            <person name="Henrissat B."/>
            <person name="Duncan S.H."/>
            <person name="Flint H.J."/>
        </authorList>
    </citation>
    <scope>NUCLEOTIDE SEQUENCE</scope>
    <source>
        <strain evidence="2">CGMCC 1.11013</strain>
    </source>
</reference>
<evidence type="ECO:0000313" key="4">
    <source>
        <dbReference type="Proteomes" id="UP000027439"/>
    </source>
</evidence>
<evidence type="ECO:0000256" key="1">
    <source>
        <dbReference type="SAM" id="MobiDB-lite"/>
    </source>
</evidence>
<organism evidence="3 4">
    <name type="scientific">Caballeronia grimmiae</name>
    <dbReference type="NCBI Taxonomy" id="1071679"/>
    <lineage>
        <taxon>Bacteria</taxon>
        <taxon>Pseudomonadati</taxon>
        <taxon>Pseudomonadota</taxon>
        <taxon>Betaproteobacteria</taxon>
        <taxon>Burkholderiales</taxon>
        <taxon>Burkholderiaceae</taxon>
        <taxon>Caballeronia</taxon>
    </lineage>
</organism>
<dbReference type="Gene3D" id="3.40.50.10540">
    <property type="entry name" value="Crotonobetainyl-coa:carnitine coa-transferase, domain 1"/>
    <property type="match status" value="2"/>
</dbReference>
<dbReference type="Pfam" id="PF02515">
    <property type="entry name" value="CoA_transf_3"/>
    <property type="match status" value="2"/>
</dbReference>
<dbReference type="PANTHER" id="PTHR48228:SF4">
    <property type="entry name" value="BLR3030 PROTEIN"/>
    <property type="match status" value="1"/>
</dbReference>